<feature type="coiled-coil region" evidence="1">
    <location>
        <begin position="459"/>
        <end position="528"/>
    </location>
</feature>
<name>A0A1D2VPB4_9ASCO</name>
<dbReference type="RefSeq" id="XP_020049758.1">
    <property type="nucleotide sequence ID" value="XM_020195186.1"/>
</dbReference>
<dbReference type="EMBL" id="KV454475">
    <property type="protein sequence ID" value="ODV63451.1"/>
    <property type="molecule type" value="Genomic_DNA"/>
</dbReference>
<proteinExistence type="predicted"/>
<evidence type="ECO:0000313" key="3">
    <source>
        <dbReference type="EMBL" id="ODV63451.1"/>
    </source>
</evidence>
<keyword evidence="1" id="KW-0175">Coiled coil</keyword>
<keyword evidence="4" id="KW-1185">Reference proteome</keyword>
<reference evidence="4" key="1">
    <citation type="submission" date="2016-05" db="EMBL/GenBank/DDBJ databases">
        <title>Comparative genomics of biotechnologically important yeasts.</title>
        <authorList>
            <consortium name="DOE Joint Genome Institute"/>
            <person name="Riley R."/>
            <person name="Haridas S."/>
            <person name="Wolfe K.H."/>
            <person name="Lopes M.R."/>
            <person name="Hittinger C.T."/>
            <person name="Goker M."/>
            <person name="Salamov A."/>
            <person name="Wisecaver J."/>
            <person name="Long T.M."/>
            <person name="Aerts A.L."/>
            <person name="Barry K."/>
            <person name="Choi C."/>
            <person name="Clum A."/>
            <person name="Coughlan A.Y."/>
            <person name="Deshpande S."/>
            <person name="Douglass A.P."/>
            <person name="Hanson S.J."/>
            <person name="Klenk H.-P."/>
            <person name="Labutti K."/>
            <person name="Lapidus A."/>
            <person name="Lindquist E."/>
            <person name="Lipzen A."/>
            <person name="Meier-Kolthoff J.P."/>
            <person name="Ohm R.A."/>
            <person name="Otillar R.P."/>
            <person name="Pangilinan J."/>
            <person name="Peng Y."/>
            <person name="Rokas A."/>
            <person name="Rosa C.A."/>
            <person name="Scheuner C."/>
            <person name="Sibirny A.A."/>
            <person name="Slot J.C."/>
            <person name="Stielow J.B."/>
            <person name="Sun H."/>
            <person name="Kurtzman C.P."/>
            <person name="Blackwell M."/>
            <person name="Grigoriev I.V."/>
            <person name="Jeffries T.W."/>
        </authorList>
    </citation>
    <scope>NUCLEOTIDE SEQUENCE [LARGE SCALE GENOMIC DNA]</scope>
    <source>
        <strain evidence="4">DSM 1968</strain>
    </source>
</reference>
<evidence type="ECO:0000256" key="1">
    <source>
        <dbReference type="SAM" id="Coils"/>
    </source>
</evidence>
<dbReference type="Proteomes" id="UP000095038">
    <property type="component" value="Unassembled WGS sequence"/>
</dbReference>
<organism evidence="3 4">
    <name type="scientific">Ascoidea rubescens DSM 1968</name>
    <dbReference type="NCBI Taxonomy" id="1344418"/>
    <lineage>
        <taxon>Eukaryota</taxon>
        <taxon>Fungi</taxon>
        <taxon>Dikarya</taxon>
        <taxon>Ascomycota</taxon>
        <taxon>Saccharomycotina</taxon>
        <taxon>Saccharomycetes</taxon>
        <taxon>Ascoideaceae</taxon>
        <taxon>Ascoidea</taxon>
    </lineage>
</organism>
<dbReference type="GeneID" id="30968822"/>
<accession>A0A1D2VPB4</accession>
<sequence>MKSVTSLMIENAPVLETSYDTIEGMAVDYNSKKYSGDKLRTIIEENYEYINNKRYDRGMCLNVISVLMKYNMVMNVDQVVALILCSLAQSEKEVLIPYAKNLIENPENDPIIIDYNFRWYKDTNEFTFKDEANDLIATKHEAKEGGPVIDIHYYRYVKIQKILKFLEEHEVIVKNSIIIKKPTDLKRKMDKENITKVMNVLIELRRDRPKLNYDQKLEIPDYIVDNLCLKHKLNLDFDKDEKDERDERDERDKLTNKLKRIKLNDNVDNIIINKIVSKRLFRAIQRTLYRCKPDFNENINLHLYEFDRRGLDSNIMDSGDPLIIGLNFLRIQRNSQKKLVGFGYPGEFIGKGDGKKYCQNTPYILSKIELKMIEMIQNKKRKSDLKLLDKIELPGMENQDAEQQEKEEKKEELIYLFEQLDKTCFYLAEYVDKYGGGDFENLVVYFKRKLYIERENFYKRKISQEKLKELEEFEKEQEEQKNQRIKVNRGDRGDRHLDINSEYYKAIIEKEEERKNKFRDLRRRKEEEDKIEKELIERTKRQIKFTAKDGGRGPTPFYNNLVTLARRIERLINDLQDEEFKIGKLRKFLAIDIMKYGWDCSFDDDAFANGFIPGWYYYLKDRGYENKFKCLEINHPKPEEVKNEKDEKNEKNEKDEENQKNANEKELVEEDFEGWALF</sequence>
<dbReference type="AlphaFoldDB" id="A0A1D2VPB4"/>
<dbReference type="OrthoDB" id="4348902at2759"/>
<evidence type="ECO:0000313" key="4">
    <source>
        <dbReference type="Proteomes" id="UP000095038"/>
    </source>
</evidence>
<gene>
    <name evidence="3" type="ORF">ASCRUDRAFT_95556</name>
</gene>
<evidence type="ECO:0000256" key="2">
    <source>
        <dbReference type="SAM" id="MobiDB-lite"/>
    </source>
</evidence>
<protein>
    <submittedName>
        <fullName evidence="3">Uncharacterized protein</fullName>
    </submittedName>
</protein>
<dbReference type="InParanoid" id="A0A1D2VPB4"/>
<feature type="compositionally biased region" description="Basic and acidic residues" evidence="2">
    <location>
        <begin position="639"/>
        <end position="666"/>
    </location>
</feature>
<feature type="region of interest" description="Disordered" evidence="2">
    <location>
        <begin position="639"/>
        <end position="667"/>
    </location>
</feature>